<dbReference type="SUPFAM" id="SSF52172">
    <property type="entry name" value="CheY-like"/>
    <property type="match status" value="1"/>
</dbReference>
<feature type="domain" description="OmpR/PhoB-type" evidence="5">
    <location>
        <begin position="127"/>
        <end position="221"/>
    </location>
</feature>
<protein>
    <submittedName>
        <fullName evidence="6">DNA-binding response OmpR family regulator</fullName>
    </submittedName>
</protein>
<feature type="modified residue" description="4-aspartylphosphate" evidence="2">
    <location>
        <position position="52"/>
    </location>
</feature>
<dbReference type="GO" id="GO:0005829">
    <property type="term" value="C:cytosol"/>
    <property type="evidence" value="ECO:0007669"/>
    <property type="project" value="TreeGrafter"/>
</dbReference>
<dbReference type="Gene3D" id="3.40.50.2300">
    <property type="match status" value="1"/>
</dbReference>
<dbReference type="PANTHER" id="PTHR48111">
    <property type="entry name" value="REGULATOR OF RPOS"/>
    <property type="match status" value="1"/>
</dbReference>
<evidence type="ECO:0000313" key="7">
    <source>
        <dbReference type="Proteomes" id="UP000318336"/>
    </source>
</evidence>
<dbReference type="Pfam" id="PF00072">
    <property type="entry name" value="Response_reg"/>
    <property type="match status" value="1"/>
</dbReference>
<feature type="DNA-binding region" description="OmpR/PhoB-type" evidence="3">
    <location>
        <begin position="127"/>
        <end position="221"/>
    </location>
</feature>
<dbReference type="InterPro" id="IPR039420">
    <property type="entry name" value="WalR-like"/>
</dbReference>
<evidence type="ECO:0000256" key="1">
    <source>
        <dbReference type="ARBA" id="ARBA00023125"/>
    </source>
</evidence>
<dbReference type="EMBL" id="VFOK01000001">
    <property type="protein sequence ID" value="TQL31964.1"/>
    <property type="molecule type" value="Genomic_DNA"/>
</dbReference>
<dbReference type="SMART" id="SM00862">
    <property type="entry name" value="Trans_reg_C"/>
    <property type="match status" value="1"/>
</dbReference>
<sequence>MTHILIAEDEQRIVTFLEKGLRAAGYLTTAVDSGRTALLLARSGSFDLVLLDLGLPELDGGEVLQRLRDEGSRVPVIVLTARDTVQDTVASLEGGADDYMAKPFQFAELLARIRLRLQPVESEPGNRLVVEAAGMSLDLRSRRVLVDGVATDLTAREFALLEVFLRHPDQVLSREQLLGQVWEAHVDPASNVVDVFVRALRRKIGPERIETVRGAGYRLRAQP</sequence>
<dbReference type="GO" id="GO:0032993">
    <property type="term" value="C:protein-DNA complex"/>
    <property type="evidence" value="ECO:0007669"/>
    <property type="project" value="TreeGrafter"/>
</dbReference>
<dbReference type="PROSITE" id="PS50110">
    <property type="entry name" value="RESPONSE_REGULATORY"/>
    <property type="match status" value="1"/>
</dbReference>
<dbReference type="InterPro" id="IPR036388">
    <property type="entry name" value="WH-like_DNA-bd_sf"/>
</dbReference>
<evidence type="ECO:0000259" key="4">
    <source>
        <dbReference type="PROSITE" id="PS50110"/>
    </source>
</evidence>
<evidence type="ECO:0000256" key="3">
    <source>
        <dbReference type="PROSITE-ProRule" id="PRU01091"/>
    </source>
</evidence>
<dbReference type="InterPro" id="IPR001867">
    <property type="entry name" value="OmpR/PhoB-type_DNA-bd"/>
</dbReference>
<dbReference type="SMART" id="SM00448">
    <property type="entry name" value="REC"/>
    <property type="match status" value="1"/>
</dbReference>
<dbReference type="Proteomes" id="UP000318336">
    <property type="component" value="Unassembled WGS sequence"/>
</dbReference>
<keyword evidence="1 3" id="KW-0238">DNA-binding</keyword>
<proteinExistence type="predicted"/>
<evidence type="ECO:0000259" key="5">
    <source>
        <dbReference type="PROSITE" id="PS51755"/>
    </source>
</evidence>
<dbReference type="Gene3D" id="1.10.10.10">
    <property type="entry name" value="Winged helix-like DNA-binding domain superfamily/Winged helix DNA-binding domain"/>
    <property type="match status" value="1"/>
</dbReference>
<dbReference type="InterPro" id="IPR011006">
    <property type="entry name" value="CheY-like_superfamily"/>
</dbReference>
<accession>A0A542X828</accession>
<reference evidence="6 7" key="1">
    <citation type="submission" date="2019-06" db="EMBL/GenBank/DDBJ databases">
        <title>Sequencing the genomes of 1000 actinobacteria strains.</title>
        <authorList>
            <person name="Klenk H.-P."/>
        </authorList>
    </citation>
    <scope>NUCLEOTIDE SEQUENCE [LARGE SCALE GENOMIC DNA]</scope>
    <source>
        <strain evidence="6 7">DSM 24617</strain>
    </source>
</reference>
<dbReference type="AlphaFoldDB" id="A0A542X828"/>
<organism evidence="6 7">
    <name type="scientific">Barrientosiimonas humi</name>
    <dbReference type="NCBI Taxonomy" id="999931"/>
    <lineage>
        <taxon>Bacteria</taxon>
        <taxon>Bacillati</taxon>
        <taxon>Actinomycetota</taxon>
        <taxon>Actinomycetes</taxon>
        <taxon>Micrococcales</taxon>
        <taxon>Dermacoccaceae</taxon>
        <taxon>Barrientosiimonas</taxon>
    </lineage>
</organism>
<evidence type="ECO:0000313" key="6">
    <source>
        <dbReference type="EMBL" id="TQL31964.1"/>
    </source>
</evidence>
<dbReference type="PROSITE" id="PS51755">
    <property type="entry name" value="OMPR_PHOB"/>
    <property type="match status" value="1"/>
</dbReference>
<dbReference type="PANTHER" id="PTHR48111:SF38">
    <property type="entry name" value="TWO-COMPONENT RESPONSE REGULATOR"/>
    <property type="match status" value="1"/>
</dbReference>
<keyword evidence="2" id="KW-0597">Phosphoprotein</keyword>
<dbReference type="InterPro" id="IPR001789">
    <property type="entry name" value="Sig_transdc_resp-reg_receiver"/>
</dbReference>
<dbReference type="GO" id="GO:0006355">
    <property type="term" value="P:regulation of DNA-templated transcription"/>
    <property type="evidence" value="ECO:0007669"/>
    <property type="project" value="InterPro"/>
</dbReference>
<dbReference type="Pfam" id="PF00486">
    <property type="entry name" value="Trans_reg_C"/>
    <property type="match status" value="1"/>
</dbReference>
<dbReference type="GO" id="GO:0000976">
    <property type="term" value="F:transcription cis-regulatory region binding"/>
    <property type="evidence" value="ECO:0007669"/>
    <property type="project" value="TreeGrafter"/>
</dbReference>
<keyword evidence="7" id="KW-1185">Reference proteome</keyword>
<dbReference type="OrthoDB" id="3197131at2"/>
<evidence type="ECO:0000256" key="2">
    <source>
        <dbReference type="PROSITE-ProRule" id="PRU00169"/>
    </source>
</evidence>
<gene>
    <name evidence="6" type="ORF">FB554_0079</name>
</gene>
<dbReference type="GO" id="GO:0000156">
    <property type="term" value="F:phosphorelay response regulator activity"/>
    <property type="evidence" value="ECO:0007669"/>
    <property type="project" value="TreeGrafter"/>
</dbReference>
<dbReference type="CDD" id="cd00383">
    <property type="entry name" value="trans_reg_C"/>
    <property type="match status" value="1"/>
</dbReference>
<dbReference type="Gene3D" id="6.10.250.690">
    <property type="match status" value="1"/>
</dbReference>
<name>A0A542X828_9MICO</name>
<dbReference type="RefSeq" id="WP_142004130.1">
    <property type="nucleotide sequence ID" value="NZ_CAJTBP010000001.1"/>
</dbReference>
<comment type="caution">
    <text evidence="6">The sequence shown here is derived from an EMBL/GenBank/DDBJ whole genome shotgun (WGS) entry which is preliminary data.</text>
</comment>
<feature type="domain" description="Response regulatory" evidence="4">
    <location>
        <begin position="3"/>
        <end position="117"/>
    </location>
</feature>